<dbReference type="InterPro" id="IPR008266">
    <property type="entry name" value="Tyr_kinase_AS"/>
</dbReference>
<evidence type="ECO:0000256" key="1">
    <source>
        <dbReference type="SAM" id="MobiDB-lite"/>
    </source>
</evidence>
<dbReference type="SUPFAM" id="SSF56112">
    <property type="entry name" value="Protein kinase-like (PK-like)"/>
    <property type="match status" value="1"/>
</dbReference>
<dbReference type="RefSeq" id="XP_024332976.1">
    <property type="nucleotide sequence ID" value="XM_024488353.1"/>
</dbReference>
<evidence type="ECO:0000313" key="4">
    <source>
        <dbReference type="Proteomes" id="UP000194127"/>
    </source>
</evidence>
<dbReference type="PANTHER" id="PTHR38248:SF2">
    <property type="entry name" value="FUNK1 11"/>
    <property type="match status" value="1"/>
</dbReference>
<gene>
    <name evidence="3" type="ORF">POSPLADRAFT_1175427</name>
</gene>
<dbReference type="OrthoDB" id="5584477at2759"/>
<dbReference type="AlphaFoldDB" id="A0A1X6MJ52"/>
<organism evidence="3 4">
    <name type="scientific">Postia placenta MAD-698-R-SB12</name>
    <dbReference type="NCBI Taxonomy" id="670580"/>
    <lineage>
        <taxon>Eukaryota</taxon>
        <taxon>Fungi</taxon>
        <taxon>Dikarya</taxon>
        <taxon>Basidiomycota</taxon>
        <taxon>Agaricomycotina</taxon>
        <taxon>Agaricomycetes</taxon>
        <taxon>Polyporales</taxon>
        <taxon>Adustoporiaceae</taxon>
        <taxon>Rhodonia</taxon>
    </lineage>
</organism>
<protein>
    <recommendedName>
        <fullName evidence="2">Fungal-type protein kinase domain-containing protein</fullName>
    </recommendedName>
</protein>
<sequence length="961" mass="107809">MSTENEMTSAPDYRNRTEGYLDTTTLRSMPVVPPPILSDHGPSRSLHVSDVMPQSEDLRRAPTRENACIMASKVVDVTVFTGIDLVRAVGASKKPSIRSNDHVLKRALVNRGEDMLAATLVTWFIPPKGITENITSASCWWLSPKLGPLSSEYKTRAVSGDMDKRSQDMEVESFFDNFVPGDDPTPEERAQFLVFEEDDFKKKEKEMAAALCRVSNSVLNVNPNNDLLARHTSDWPDSTDAVDGSIGKKRPDVVLYPKGDEAQEDYKLQGNNNDGDANSLDDDESMAQLARVRWAWMCVPIELKTDRDLAPFEFGPGSDKYFYRSALEKRKARGQIADYAARLMRRQHREFCFMIVICRSEARLVRWDRAGAIVTNPFDFVADPDYMYRFLYRLSKMNRHQRGYDPTVEPATKEEINMMQACRETLQDPYLRECLDQAMSPGWPISKVKFRQEDVVCVESWQSAGGDNCSDSSPALRVSASRIADAPLATCASSTSSPSSPEHTHVTSPQLLQPPRSFLTGKHVYASLSPDGRGTKCYIAYDLATGELVFLKDSWRAEMSKSEIEVYERLWRKGVGYIATPVCGGDVIGERGIKQQTRTHEFSSRTSVRIHCRLVVQEIARPLKDYKSSRILVSVMMCALTAHRDAWERAGVMHRDVSAANILIVDPVKGLGILNDWDLCKYDVELQGGATQDDRSGTWPFMSAMFLRYPGKKPYELSDDLESFVHILNWFCLRYHPHNRLTDLQTHVEYVYHGMEIDSKQHTVTGGHQKLMFLKSGQLFVELSDASPLRTLVEDLARICREHYAKVDFSKFDVVRKTDPAIDLDGDGDAGLAAITEFAKSQYADTQKVVKPSPQVGIAEMSSNRPPALSTHRPIMYAFACAVTTKGTWLVDKQGDQFVFRSGSREPPVRSSIAMSDSSLKRKPEDAGLDREASAPRKLPRSEGKTRKPSGLSKGCSVMNA</sequence>
<dbReference type="InterPro" id="IPR011009">
    <property type="entry name" value="Kinase-like_dom_sf"/>
</dbReference>
<feature type="region of interest" description="Disordered" evidence="1">
    <location>
        <begin position="902"/>
        <end position="961"/>
    </location>
</feature>
<dbReference type="EMBL" id="KZ110616">
    <property type="protein sequence ID" value="OSX56182.1"/>
    <property type="molecule type" value="Genomic_DNA"/>
</dbReference>
<accession>A0A1X6MJ52</accession>
<feature type="domain" description="Fungal-type protein kinase" evidence="2">
    <location>
        <begin position="330"/>
        <end position="416"/>
    </location>
</feature>
<feature type="compositionally biased region" description="Basic and acidic residues" evidence="1">
    <location>
        <begin position="919"/>
        <end position="946"/>
    </location>
</feature>
<feature type="region of interest" description="Disordered" evidence="1">
    <location>
        <begin position="230"/>
        <end position="252"/>
    </location>
</feature>
<reference evidence="3 4" key="1">
    <citation type="submission" date="2017-04" db="EMBL/GenBank/DDBJ databases">
        <title>Genome Sequence of the Model Brown-Rot Fungus Postia placenta SB12.</title>
        <authorList>
            <consortium name="DOE Joint Genome Institute"/>
            <person name="Gaskell J."/>
            <person name="Kersten P."/>
            <person name="Larrondo L.F."/>
            <person name="Canessa P."/>
            <person name="Martinez D."/>
            <person name="Hibbett D."/>
            <person name="Schmoll M."/>
            <person name="Kubicek C.P."/>
            <person name="Martinez A.T."/>
            <person name="Yadav J."/>
            <person name="Master E."/>
            <person name="Magnuson J.K."/>
            <person name="James T."/>
            <person name="Yaver D."/>
            <person name="Berka R."/>
            <person name="Labutti K."/>
            <person name="Lipzen A."/>
            <person name="Aerts A."/>
            <person name="Barry K."/>
            <person name="Henrissat B."/>
            <person name="Blanchette R."/>
            <person name="Grigoriev I."/>
            <person name="Cullen D."/>
        </authorList>
    </citation>
    <scope>NUCLEOTIDE SEQUENCE [LARGE SCALE GENOMIC DNA]</scope>
    <source>
        <strain evidence="3 4">MAD-698-R-SB12</strain>
    </source>
</reference>
<feature type="domain" description="Fungal-type protein kinase" evidence="2">
    <location>
        <begin position="532"/>
        <end position="732"/>
    </location>
</feature>
<dbReference type="PANTHER" id="PTHR38248">
    <property type="entry name" value="FUNK1 6"/>
    <property type="match status" value="1"/>
</dbReference>
<keyword evidence="4" id="KW-1185">Reference proteome</keyword>
<dbReference type="GeneID" id="36333302"/>
<feature type="region of interest" description="Disordered" evidence="1">
    <location>
        <begin position="491"/>
        <end position="515"/>
    </location>
</feature>
<feature type="compositionally biased region" description="Low complexity" evidence="1">
    <location>
        <begin position="493"/>
        <end position="509"/>
    </location>
</feature>
<name>A0A1X6MJ52_9APHY</name>
<dbReference type="STRING" id="670580.A0A1X6MJ52"/>
<evidence type="ECO:0000313" key="3">
    <source>
        <dbReference type="EMBL" id="OSX56182.1"/>
    </source>
</evidence>
<dbReference type="PROSITE" id="PS00109">
    <property type="entry name" value="PROTEIN_KINASE_TYR"/>
    <property type="match status" value="1"/>
</dbReference>
<dbReference type="InterPro" id="IPR040976">
    <property type="entry name" value="Pkinase_fungal"/>
</dbReference>
<proteinExistence type="predicted"/>
<evidence type="ECO:0000259" key="2">
    <source>
        <dbReference type="Pfam" id="PF17667"/>
    </source>
</evidence>
<dbReference type="Proteomes" id="UP000194127">
    <property type="component" value="Unassembled WGS sequence"/>
</dbReference>
<dbReference type="GO" id="GO:0004672">
    <property type="term" value="F:protein kinase activity"/>
    <property type="evidence" value="ECO:0007669"/>
    <property type="project" value="InterPro"/>
</dbReference>
<feature type="region of interest" description="Disordered" evidence="1">
    <location>
        <begin position="261"/>
        <end position="280"/>
    </location>
</feature>
<dbReference type="Gene3D" id="1.10.510.10">
    <property type="entry name" value="Transferase(Phosphotransferase) domain 1"/>
    <property type="match status" value="1"/>
</dbReference>
<dbReference type="Pfam" id="PF17667">
    <property type="entry name" value="Pkinase_fungal"/>
    <property type="match status" value="2"/>
</dbReference>